<dbReference type="SMR" id="A0A3L6FNC8"/>
<dbReference type="EMBL" id="NCVQ01000004">
    <property type="protein sequence ID" value="PWZ34692.1"/>
    <property type="molecule type" value="Genomic_DNA"/>
</dbReference>
<dbReference type="GO" id="GO:0008270">
    <property type="term" value="F:zinc ion binding"/>
    <property type="evidence" value="ECO:0007669"/>
    <property type="project" value="InterPro"/>
</dbReference>
<dbReference type="OMA" id="HSTMKLI"/>
<comment type="caution">
    <text evidence="5">The sequence shown here is derived from an EMBL/GenBank/DDBJ whole genome shotgun (WGS) entry which is preliminary data.</text>
</comment>
<evidence type="ECO:0000313" key="6">
    <source>
        <dbReference type="Proteomes" id="UP000251960"/>
    </source>
</evidence>
<feature type="repeat" description="PPR" evidence="3">
    <location>
        <begin position="167"/>
        <end position="201"/>
    </location>
</feature>
<dbReference type="NCBIfam" id="TIGR00756">
    <property type="entry name" value="PPR"/>
    <property type="match status" value="4"/>
</dbReference>
<dbReference type="PROSITE" id="PS51375">
    <property type="entry name" value="PPR"/>
    <property type="match status" value="4"/>
</dbReference>
<evidence type="ECO:0000256" key="2">
    <source>
        <dbReference type="ARBA" id="ARBA00022946"/>
    </source>
</evidence>
<evidence type="ECO:0000256" key="3">
    <source>
        <dbReference type="PROSITE-ProRule" id="PRU00708"/>
    </source>
</evidence>
<dbReference type="FunFam" id="1.25.40.10:FF:001495">
    <property type="entry name" value="Pentatricopeptide repeat-containing protein At3g13880"/>
    <property type="match status" value="1"/>
</dbReference>
<dbReference type="Pfam" id="PF20431">
    <property type="entry name" value="E_motif"/>
    <property type="match status" value="1"/>
</dbReference>
<protein>
    <submittedName>
        <fullName evidence="5">Pentatricopeptide repeat-containing protein</fullName>
    </submittedName>
</protein>
<dbReference type="InterPro" id="IPR046849">
    <property type="entry name" value="E2_motif"/>
</dbReference>
<dbReference type="InterPro" id="IPR046960">
    <property type="entry name" value="PPR_At4g14850-like_plant"/>
</dbReference>
<dbReference type="InterPro" id="IPR032867">
    <property type="entry name" value="DYW_dom"/>
</dbReference>
<dbReference type="Pfam" id="PF14432">
    <property type="entry name" value="DYW_deaminase"/>
    <property type="match status" value="1"/>
</dbReference>
<dbReference type="InterPro" id="IPR011990">
    <property type="entry name" value="TPR-like_helical_dom_sf"/>
</dbReference>
<dbReference type="KEGG" id="zma:101202727"/>
<evidence type="ECO:0000256" key="1">
    <source>
        <dbReference type="ARBA" id="ARBA00022737"/>
    </source>
</evidence>
<dbReference type="InterPro" id="IPR002885">
    <property type="entry name" value="PPR_rpt"/>
</dbReference>
<organism evidence="5 6">
    <name type="scientific">Zea mays</name>
    <name type="common">Maize</name>
    <dbReference type="NCBI Taxonomy" id="4577"/>
    <lineage>
        <taxon>Eukaryota</taxon>
        <taxon>Viridiplantae</taxon>
        <taxon>Streptophyta</taxon>
        <taxon>Embryophyta</taxon>
        <taxon>Tracheophyta</taxon>
        <taxon>Spermatophyta</taxon>
        <taxon>Magnoliopsida</taxon>
        <taxon>Liliopsida</taxon>
        <taxon>Poales</taxon>
        <taxon>Poaceae</taxon>
        <taxon>PACMAD clade</taxon>
        <taxon>Panicoideae</taxon>
        <taxon>Andropogonodae</taxon>
        <taxon>Andropogoneae</taxon>
        <taxon>Tripsacinae</taxon>
        <taxon>Zea</taxon>
    </lineage>
</organism>
<dbReference type="InterPro" id="IPR046848">
    <property type="entry name" value="E_motif"/>
</dbReference>
<dbReference type="PANTHER" id="PTHR47926:SF381">
    <property type="entry name" value="DYW DOMAIN-CONTAINING PROTEIN"/>
    <property type="match status" value="1"/>
</dbReference>
<keyword evidence="2" id="KW-0809">Transit peptide</keyword>
<feature type="repeat" description="PPR" evidence="3">
    <location>
        <begin position="277"/>
        <end position="314"/>
    </location>
</feature>
<sequence length="776" mass="84320">MEAFYLHLLRSCAALPHVAAVHAHLARAHPNASLFLRNCLLASYCRLGVGAPLHAARLLDEMPRRNAVSYNLVIVAYSRAGLPALSLATFARARAWARVVDRFTYAAALAACSRALDVRTGKAVHAMVVLGGLGNGLFLSNSVASMYARCGEMGEARRVFDAAEERDDVSWNALLSGYVRAGAREETLEVFSLMCRHGLGWNSFALGSIIKCCASSSSYAAAGDVGGGRIAEAVHGCVVKAGLDADLFLASAMIDMYAKRGALTNAVALFKSVPDPNVIVLNAMIAGFCREEAADVAREALGLYSELQSRGMQPSEFSFSSILRACNLAGEFGFGKQIHGQVLKHSFQGDVYIGSALIDLYSGSGCMEDGYRCFRSLPKQDVVIWTSVISGCVQNELFEEALRLFQESVRCGLRPDVFAMSSVMNACASLAVARTGEQIQCLAVKSGFNRFTAMGNSFIHMCARSGDVDAATRRFQEMESRDVVSWSAVISSHAHHGCARDALCVFNEMLDAKVAPPNEITFLSILTACSHGGLVDEGLRYYGIMNDEYGLSPTIKHCTCVVDLLGRAGRLADAEAFIRDSAFHDDAVVWRSLLASCRIHGDMERGQLVADKIMDLEPTSSASYVILYNMYLDAGELSSASKTRDLMKERGVKKEPGLSWIELSSGVHSFVAGDKSHPESKAIYRKVAEMVSKVAGISSREQDLAGCHSEKLAVAFGMIHLPQSAPIRVMKNLRVCRDCHSTMELISKSERREIILRDAIRFHRFRDGSCSCGGYW</sequence>
<dbReference type="Gene3D" id="1.25.40.10">
    <property type="entry name" value="Tetratricopeptide repeat domain"/>
    <property type="match status" value="6"/>
</dbReference>
<dbReference type="ExpressionAtlas" id="A0A3L6FNC8">
    <property type="expression patterns" value="baseline and differential"/>
</dbReference>
<dbReference type="FunFam" id="1.25.40.10:FF:000776">
    <property type="entry name" value="Pentatricopeptide repeat-containing protein At3g13880"/>
    <property type="match status" value="1"/>
</dbReference>
<feature type="domain" description="DYW" evidence="4">
    <location>
        <begin position="701"/>
        <end position="776"/>
    </location>
</feature>
<dbReference type="AlphaFoldDB" id="A0A3L6FNC8"/>
<dbReference type="OrthoDB" id="1860728at2759"/>
<dbReference type="FunFam" id="1.25.40.10:FF:000381">
    <property type="entry name" value="Pentatricopeptide repeat-containing protein"/>
    <property type="match status" value="1"/>
</dbReference>
<keyword evidence="1" id="KW-0677">Repeat</keyword>
<dbReference type="PANTHER" id="PTHR47926">
    <property type="entry name" value="PENTATRICOPEPTIDE REPEAT-CONTAINING PROTEIN"/>
    <property type="match status" value="1"/>
</dbReference>
<feature type="repeat" description="PPR" evidence="3">
    <location>
        <begin position="482"/>
        <end position="516"/>
    </location>
</feature>
<dbReference type="FunFam" id="1.25.40.10:FF:002564">
    <property type="entry name" value="Pentatricopeptide repeat-containing protein"/>
    <property type="match status" value="1"/>
</dbReference>
<reference evidence="5 6" key="1">
    <citation type="journal article" date="2018" name="Nat. Genet.">
        <title>Extensive intraspecific gene order and gene structural variations between Mo17 and other maize genomes.</title>
        <authorList>
            <person name="Sun S."/>
            <person name="Zhou Y."/>
            <person name="Chen J."/>
            <person name="Shi J."/>
            <person name="Zhao H."/>
            <person name="Zhao H."/>
            <person name="Song W."/>
            <person name="Zhang M."/>
            <person name="Cui Y."/>
            <person name="Dong X."/>
            <person name="Liu H."/>
            <person name="Ma X."/>
            <person name="Jiao Y."/>
            <person name="Wang B."/>
            <person name="Wei X."/>
            <person name="Stein J.C."/>
            <person name="Glaubitz J.C."/>
            <person name="Lu F."/>
            <person name="Yu G."/>
            <person name="Liang C."/>
            <person name="Fengler K."/>
            <person name="Li B."/>
            <person name="Rafalski A."/>
            <person name="Schnable P.S."/>
            <person name="Ware D.H."/>
            <person name="Buckler E.S."/>
            <person name="Lai J."/>
        </authorList>
    </citation>
    <scope>NUCLEOTIDE SEQUENCE [LARGE SCALE GENOMIC DNA]</scope>
    <source>
        <strain evidence="6">cv. Missouri 17</strain>
        <tissue evidence="5">Seedling</tissue>
    </source>
</reference>
<name>A0A3L6FNC8_MAIZE</name>
<dbReference type="Pfam" id="PF20430">
    <property type="entry name" value="Eplus_motif"/>
    <property type="match status" value="1"/>
</dbReference>
<dbReference type="GO" id="GO:0009451">
    <property type="term" value="P:RNA modification"/>
    <property type="evidence" value="ECO:0007669"/>
    <property type="project" value="InterPro"/>
</dbReference>
<evidence type="ECO:0000313" key="5">
    <source>
        <dbReference type="EMBL" id="PWZ34692.1"/>
    </source>
</evidence>
<dbReference type="Proteomes" id="UP000251960">
    <property type="component" value="Chromosome 3"/>
</dbReference>
<dbReference type="Pfam" id="PF01535">
    <property type="entry name" value="PPR"/>
    <property type="match status" value="2"/>
</dbReference>
<evidence type="ECO:0000259" key="4">
    <source>
        <dbReference type="Pfam" id="PF14432"/>
    </source>
</evidence>
<proteinExistence type="predicted"/>
<feature type="repeat" description="PPR" evidence="3">
    <location>
        <begin position="381"/>
        <end position="415"/>
    </location>
</feature>
<gene>
    <name evidence="5" type="primary">PCMP-E89_0</name>
    <name evidence="5" type="ORF">Zm00014a_021618</name>
</gene>
<dbReference type="GO" id="GO:0003723">
    <property type="term" value="F:RNA binding"/>
    <property type="evidence" value="ECO:0007669"/>
    <property type="project" value="InterPro"/>
</dbReference>
<accession>A0A3L6FNC8</accession>
<dbReference type="Pfam" id="PF13041">
    <property type="entry name" value="PPR_2"/>
    <property type="match status" value="3"/>
</dbReference>